<dbReference type="EMBL" id="LR215048">
    <property type="protein sequence ID" value="VEU80559.1"/>
    <property type="molecule type" value="Genomic_DNA"/>
</dbReference>
<dbReference type="PANTHER" id="PTHR33797">
    <property type="entry name" value="ORGANIC HYDROPEROXIDE RESISTANCE PROTEIN-LIKE"/>
    <property type="match status" value="1"/>
</dbReference>
<reference evidence="2 3" key="1">
    <citation type="submission" date="2019-01" db="EMBL/GenBank/DDBJ databases">
        <authorList>
            <consortium name="Pathogen Informatics"/>
        </authorList>
    </citation>
    <scope>NUCLEOTIDE SEQUENCE [LARGE SCALE GENOMIC DNA]</scope>
    <source>
        <strain evidence="2 3">NCTC10138</strain>
    </source>
</reference>
<dbReference type="Pfam" id="PF02566">
    <property type="entry name" value="OsmC"/>
    <property type="match status" value="1"/>
</dbReference>
<proteinExistence type="inferred from homology"/>
<dbReference type="GO" id="GO:0006979">
    <property type="term" value="P:response to oxidative stress"/>
    <property type="evidence" value="ECO:0007669"/>
    <property type="project" value="InterPro"/>
</dbReference>
<dbReference type="InterPro" id="IPR019953">
    <property type="entry name" value="OHR"/>
</dbReference>
<dbReference type="Proteomes" id="UP000289841">
    <property type="component" value="Chromosome"/>
</dbReference>
<name>A0A449BDN8_HAPAX</name>
<gene>
    <name evidence="2" type="primary">ohrB</name>
    <name evidence="2" type="ORF">NCTC10138_00935</name>
</gene>
<dbReference type="Gene3D" id="3.30.300.20">
    <property type="match status" value="1"/>
</dbReference>
<organism evidence="2 3">
    <name type="scientific">Haploplasma axanthum</name>
    <name type="common">Acholeplasma axanthum</name>
    <dbReference type="NCBI Taxonomy" id="29552"/>
    <lineage>
        <taxon>Bacteria</taxon>
        <taxon>Bacillati</taxon>
        <taxon>Mycoplasmatota</taxon>
        <taxon>Mollicutes</taxon>
        <taxon>Acholeplasmatales</taxon>
        <taxon>Acholeplasmataceae</taxon>
        <taxon>Haploplasma</taxon>
    </lineage>
</organism>
<dbReference type="KEGG" id="aaxa:NCTC10138_00935"/>
<dbReference type="InterPro" id="IPR036102">
    <property type="entry name" value="OsmC/Ohrsf"/>
</dbReference>
<keyword evidence="3" id="KW-1185">Reference proteome</keyword>
<dbReference type="PANTHER" id="PTHR33797:SF2">
    <property type="entry name" value="ORGANIC HYDROPEROXIDE RESISTANCE PROTEIN-LIKE"/>
    <property type="match status" value="1"/>
</dbReference>
<dbReference type="SUPFAM" id="SSF82784">
    <property type="entry name" value="OsmC-like"/>
    <property type="match status" value="1"/>
</dbReference>
<accession>A0A449BDN8</accession>
<dbReference type="STRING" id="1278311.GCA_000428705_00549"/>
<evidence type="ECO:0000256" key="1">
    <source>
        <dbReference type="ARBA" id="ARBA00007378"/>
    </source>
</evidence>
<protein>
    <submittedName>
        <fullName evidence="2">Peroxiredoxin, Ohr family protein</fullName>
    </submittedName>
</protein>
<dbReference type="AlphaFoldDB" id="A0A449BDN8"/>
<evidence type="ECO:0000313" key="3">
    <source>
        <dbReference type="Proteomes" id="UP000289841"/>
    </source>
</evidence>
<sequence length="138" mass="15727">MMNDYIFKTTAVNSDGAKGTAHIIDGIEVKLDHVTKKDRNGTNPEELLALAWATCLSSTLKTVLRSKSIENEIEVRVDVFLKHNEALKRYYFEVNGYIEIKGMPLNEMKQYLKETDERCPISQLISKNTNVTLNVTNF</sequence>
<dbReference type="OrthoDB" id="384648at2"/>
<comment type="similarity">
    <text evidence="1">Belongs to the OsmC/Ohr family.</text>
</comment>
<dbReference type="InterPro" id="IPR015946">
    <property type="entry name" value="KH_dom-like_a/b"/>
</dbReference>
<dbReference type="InterPro" id="IPR003718">
    <property type="entry name" value="OsmC/Ohr_fam"/>
</dbReference>
<evidence type="ECO:0000313" key="2">
    <source>
        <dbReference type="EMBL" id="VEU80559.1"/>
    </source>
</evidence>